<keyword evidence="1" id="KW-0732">Signal</keyword>
<dbReference type="STRING" id="42354.SAMN05216333_10789"/>
<dbReference type="AlphaFoldDB" id="A0A1H8NF00"/>
<dbReference type="PROSITE" id="PS51257">
    <property type="entry name" value="PROKAR_LIPOPROTEIN"/>
    <property type="match status" value="1"/>
</dbReference>
<sequence>MMIRNLCLLVLLAIVLMAMTACSQNDYSDLEAFIQSSGEGLKGQIDPLPEIKPHQYFTYQAFDIPSPFVPRKNGQVQAVASGIQPDLTRRKEVLESYPLENLLMVGTLQQHDMIFALIKSPDGTLYRVKAGNYLGQNFGKINHISESEVKLLEIVQDGANEWAEKTSTLMLKN</sequence>
<feature type="chain" id="PRO_5011611265" evidence="1">
    <location>
        <begin position="24"/>
        <end position="173"/>
    </location>
</feature>
<proteinExistence type="predicted"/>
<gene>
    <name evidence="2" type="ORF">SAMN05216333_10789</name>
</gene>
<feature type="signal peptide" evidence="1">
    <location>
        <begin position="1"/>
        <end position="23"/>
    </location>
</feature>
<protein>
    <submittedName>
        <fullName evidence="2">Type IV pilus assembly protein PilP</fullName>
    </submittedName>
</protein>
<name>A0A1H8NF00_9PROT</name>
<dbReference type="InterPro" id="IPR007446">
    <property type="entry name" value="PilP"/>
</dbReference>
<evidence type="ECO:0000313" key="2">
    <source>
        <dbReference type="EMBL" id="SEO28194.1"/>
    </source>
</evidence>
<accession>A0A1H8NF00</accession>
<dbReference type="EMBL" id="FODO01000007">
    <property type="protein sequence ID" value="SEO28194.1"/>
    <property type="molecule type" value="Genomic_DNA"/>
</dbReference>
<dbReference type="Pfam" id="PF04351">
    <property type="entry name" value="PilP"/>
    <property type="match status" value="1"/>
</dbReference>
<evidence type="ECO:0000313" key="3">
    <source>
        <dbReference type="Proteomes" id="UP000198814"/>
    </source>
</evidence>
<evidence type="ECO:0000256" key="1">
    <source>
        <dbReference type="SAM" id="SignalP"/>
    </source>
</evidence>
<dbReference type="Gene3D" id="2.30.30.830">
    <property type="match status" value="1"/>
</dbReference>
<keyword evidence="3" id="KW-1185">Reference proteome</keyword>
<dbReference type="PIRSF" id="PIRSF016481">
    <property type="entry name" value="Pilus_assembly_PilP"/>
    <property type="match status" value="1"/>
</dbReference>
<dbReference type="Proteomes" id="UP000198814">
    <property type="component" value="Unassembled WGS sequence"/>
</dbReference>
<reference evidence="3" key="1">
    <citation type="submission" date="2016-10" db="EMBL/GenBank/DDBJ databases">
        <authorList>
            <person name="Varghese N."/>
            <person name="Submissions S."/>
        </authorList>
    </citation>
    <scope>NUCLEOTIDE SEQUENCE [LARGE SCALE GENOMIC DNA]</scope>
    <source>
        <strain evidence="3">Nm76</strain>
    </source>
</reference>
<organism evidence="2 3">
    <name type="scientific">Nitrosomonas oligotropha</name>
    <dbReference type="NCBI Taxonomy" id="42354"/>
    <lineage>
        <taxon>Bacteria</taxon>
        <taxon>Pseudomonadati</taxon>
        <taxon>Pseudomonadota</taxon>
        <taxon>Betaproteobacteria</taxon>
        <taxon>Nitrosomonadales</taxon>
        <taxon>Nitrosomonadaceae</taxon>
        <taxon>Nitrosomonas</taxon>
    </lineage>
</organism>